<proteinExistence type="predicted"/>
<keyword evidence="1 4" id="KW-0808">Transferase</keyword>
<keyword evidence="5" id="KW-1185">Reference proteome</keyword>
<dbReference type="EMBL" id="AOJM01000034">
    <property type="protein sequence ID" value="ELZ51166.1"/>
    <property type="molecule type" value="Genomic_DNA"/>
</dbReference>
<dbReference type="PANTHER" id="PTHR43584">
    <property type="entry name" value="NUCLEOTIDYL TRANSFERASE"/>
    <property type="match status" value="1"/>
</dbReference>
<accession>M0ETQ4</accession>
<dbReference type="AlphaFoldDB" id="M0ETQ4"/>
<dbReference type="Proteomes" id="UP000011526">
    <property type="component" value="Unassembled WGS sequence"/>
</dbReference>
<dbReference type="InterPro" id="IPR029044">
    <property type="entry name" value="Nucleotide-diphossugar_trans"/>
</dbReference>
<evidence type="ECO:0000313" key="5">
    <source>
        <dbReference type="Proteomes" id="UP000011526"/>
    </source>
</evidence>
<sequence length="223" mass="24950">MNDRTEDKPKCLVEVEDKTVLEHQIDTLEALDIPVEQIHVVIGTTGDCWTQESYERIRRIHDDIIINFENMSKGPAFSLRLGVEATTQDQIIILDGDVFVQQEILGSLIESNHRSAIVSKTAKNRGEPGSKVVTNNENVVTDIGKEIQPDRFPWHIYAGIAKIGGDELDALKETLGSENIVGMDVADVLREVSRSKMVSNIVFDDGWVNMNRPEDIKRAGELI</sequence>
<dbReference type="Gene3D" id="3.90.550.10">
    <property type="entry name" value="Spore Coat Polysaccharide Biosynthesis Protein SpsA, Chain A"/>
    <property type="match status" value="1"/>
</dbReference>
<dbReference type="PANTHER" id="PTHR43584:SF8">
    <property type="entry name" value="N-ACETYLMURAMATE ALPHA-1-PHOSPHATE URIDYLYLTRANSFERASE"/>
    <property type="match status" value="1"/>
</dbReference>
<dbReference type="InterPro" id="IPR025877">
    <property type="entry name" value="MobA-like_NTP_Trfase"/>
</dbReference>
<evidence type="ECO:0000259" key="3">
    <source>
        <dbReference type="Pfam" id="PF12804"/>
    </source>
</evidence>
<evidence type="ECO:0000313" key="4">
    <source>
        <dbReference type="EMBL" id="ELZ51166.1"/>
    </source>
</evidence>
<evidence type="ECO:0000256" key="2">
    <source>
        <dbReference type="ARBA" id="ARBA00022695"/>
    </source>
</evidence>
<gene>
    <name evidence="4" type="ORF">C465_04324</name>
</gene>
<dbReference type="Pfam" id="PF12804">
    <property type="entry name" value="NTP_transf_3"/>
    <property type="match status" value="1"/>
</dbReference>
<reference evidence="4 5" key="1">
    <citation type="journal article" date="2014" name="PLoS Genet.">
        <title>Phylogenetically driven sequencing of extremely halophilic archaea reveals strategies for static and dynamic osmo-response.</title>
        <authorList>
            <person name="Becker E.A."/>
            <person name="Seitzer P.M."/>
            <person name="Tritt A."/>
            <person name="Larsen D."/>
            <person name="Krusor M."/>
            <person name="Yao A.I."/>
            <person name="Wu D."/>
            <person name="Madern D."/>
            <person name="Eisen J.A."/>
            <person name="Darling A.E."/>
            <person name="Facciotti M.T."/>
        </authorList>
    </citation>
    <scope>NUCLEOTIDE SEQUENCE [LARGE SCALE GENOMIC DNA]</scope>
    <source>
        <strain evidence="4 5">JCM 9100</strain>
    </source>
</reference>
<protein>
    <submittedName>
        <fullName evidence="4">Nucleotidyl transferase</fullName>
    </submittedName>
</protein>
<comment type="caution">
    <text evidence="4">The sequence shown here is derived from an EMBL/GenBank/DDBJ whole genome shotgun (WGS) entry which is preliminary data.</text>
</comment>
<evidence type="ECO:0000256" key="1">
    <source>
        <dbReference type="ARBA" id="ARBA00022679"/>
    </source>
</evidence>
<dbReference type="SUPFAM" id="SSF53448">
    <property type="entry name" value="Nucleotide-diphospho-sugar transferases"/>
    <property type="match status" value="1"/>
</dbReference>
<dbReference type="GO" id="GO:0016779">
    <property type="term" value="F:nucleotidyltransferase activity"/>
    <property type="evidence" value="ECO:0007669"/>
    <property type="project" value="UniProtKB-KW"/>
</dbReference>
<name>M0ETQ4_9EURY</name>
<keyword evidence="2" id="KW-0548">Nucleotidyltransferase</keyword>
<organism evidence="4 5">
    <name type="scientific">Halorubrum distributum JCM 9100</name>
    <dbReference type="NCBI Taxonomy" id="1227467"/>
    <lineage>
        <taxon>Archaea</taxon>
        <taxon>Methanobacteriati</taxon>
        <taxon>Methanobacteriota</taxon>
        <taxon>Stenosarchaea group</taxon>
        <taxon>Halobacteria</taxon>
        <taxon>Halobacteriales</taxon>
        <taxon>Haloferacaceae</taxon>
        <taxon>Halorubrum</taxon>
        <taxon>Halorubrum distributum group</taxon>
    </lineage>
</organism>
<dbReference type="InterPro" id="IPR050065">
    <property type="entry name" value="GlmU-like"/>
</dbReference>
<feature type="domain" description="MobA-like NTP transferase" evidence="3">
    <location>
        <begin position="7"/>
        <end position="128"/>
    </location>
</feature>